<accession>A0AB39KRX6</accession>
<gene>
    <name evidence="11" type="ORF">ABOZ73_14800</name>
</gene>
<dbReference type="GO" id="GO:0046872">
    <property type="term" value="F:metal ion binding"/>
    <property type="evidence" value="ECO:0007669"/>
    <property type="project" value="UniProtKB-KW"/>
</dbReference>
<dbReference type="PANTHER" id="PTHR33693:SF9">
    <property type="entry name" value="TYPE-4 URACIL-DNA GLYCOSYLASE"/>
    <property type="match status" value="1"/>
</dbReference>
<evidence type="ECO:0000256" key="9">
    <source>
        <dbReference type="ARBA" id="ARBA00023204"/>
    </source>
</evidence>
<dbReference type="InterPro" id="IPR051536">
    <property type="entry name" value="UDG_Type-4/5"/>
</dbReference>
<evidence type="ECO:0000313" key="11">
    <source>
        <dbReference type="EMBL" id="XDO96051.1"/>
    </source>
</evidence>
<comment type="similarity">
    <text evidence="1">Belongs to the uracil-DNA glycosylase (UDG) superfamily. Type 4 (UDGa) family.</text>
</comment>
<keyword evidence="8" id="KW-0411">Iron-sulfur</keyword>
<evidence type="ECO:0000256" key="8">
    <source>
        <dbReference type="ARBA" id="ARBA00023014"/>
    </source>
</evidence>
<dbReference type="NCBIfam" id="TIGR03915">
    <property type="entry name" value="SAM_7_link_chp"/>
    <property type="match status" value="1"/>
</dbReference>
<protein>
    <recommendedName>
        <fullName evidence="2">Type-4 uracil-DNA glycosylase</fullName>
    </recommendedName>
</protein>
<evidence type="ECO:0000256" key="5">
    <source>
        <dbReference type="ARBA" id="ARBA00022763"/>
    </source>
</evidence>
<dbReference type="Pfam" id="PF03167">
    <property type="entry name" value="UDG"/>
    <property type="match status" value="1"/>
</dbReference>
<dbReference type="InterPro" id="IPR025404">
    <property type="entry name" value="DUF4130"/>
</dbReference>
<dbReference type="InterPro" id="IPR005122">
    <property type="entry name" value="Uracil-DNA_glycosylase-like"/>
</dbReference>
<keyword evidence="4" id="KW-0479">Metal-binding</keyword>
<evidence type="ECO:0000256" key="2">
    <source>
        <dbReference type="ARBA" id="ARBA00019403"/>
    </source>
</evidence>
<dbReference type="InterPro" id="IPR023875">
    <property type="entry name" value="DNA_repair_put"/>
</dbReference>
<dbReference type="AlphaFoldDB" id="A0AB39KRX6"/>
<dbReference type="GO" id="GO:0051539">
    <property type="term" value="F:4 iron, 4 sulfur cluster binding"/>
    <property type="evidence" value="ECO:0007669"/>
    <property type="project" value="UniProtKB-KW"/>
</dbReference>
<evidence type="ECO:0000256" key="6">
    <source>
        <dbReference type="ARBA" id="ARBA00022801"/>
    </source>
</evidence>
<dbReference type="SUPFAM" id="SSF52141">
    <property type="entry name" value="Uracil-DNA glycosylase-like"/>
    <property type="match status" value="1"/>
</dbReference>
<keyword evidence="3" id="KW-0004">4Fe-4S</keyword>
<evidence type="ECO:0000256" key="7">
    <source>
        <dbReference type="ARBA" id="ARBA00023004"/>
    </source>
</evidence>
<dbReference type="Pfam" id="PF13566">
    <property type="entry name" value="DUF4130"/>
    <property type="match status" value="1"/>
</dbReference>
<evidence type="ECO:0000256" key="4">
    <source>
        <dbReference type="ARBA" id="ARBA00022723"/>
    </source>
</evidence>
<dbReference type="SMART" id="SM00986">
    <property type="entry name" value="UDG"/>
    <property type="match status" value="1"/>
</dbReference>
<organism evidence="11">
    <name type="scientific">Caulobacter sp. 73W</name>
    <dbReference type="NCBI Taxonomy" id="3161137"/>
    <lineage>
        <taxon>Bacteria</taxon>
        <taxon>Pseudomonadati</taxon>
        <taxon>Pseudomonadota</taxon>
        <taxon>Alphaproteobacteria</taxon>
        <taxon>Caulobacterales</taxon>
        <taxon>Caulobacteraceae</taxon>
        <taxon>Caulobacter</taxon>
    </lineage>
</organism>
<dbReference type="InterPro" id="IPR036895">
    <property type="entry name" value="Uracil-DNA_glycosylase-like_sf"/>
</dbReference>
<evidence type="ECO:0000256" key="3">
    <source>
        <dbReference type="ARBA" id="ARBA00022485"/>
    </source>
</evidence>
<sequence>MRVARLSSEIDFDGWRRQARTLRAQGVAPEHVIWTVGGEGDLFGDEAAAPVVEPAFTVSREFVTLAQSVLQHRSPERLSLLYRLLWRLRDEPQLLAVVTDSDVLKASHFDQAVHRAQHKMKAFVRFREVPGEAETYAAWFEPPHRVTEATAPFFARRFSGMNWSILTPDACAHWDGAQLTFSPGADRSQAPAEDALEEAWSTYFASIFNPARLNPTAMQQHMPKRYWRNLPEARLIPDLIATAQERTAAMVRSAPTTPSKRTMKAASRMARDMPAEGGAPSNLEEVAAGVDVCRRCDLWREATQGVAGEGPARARLMFVGEQPGDQEDLAGHPFVGPAGKVLDRALAEAGVPRSETYVTNAVKHFKHEPRGKRRLHKTPDRGEVQACRWWLDAERRIVRPRVVVALGATAALSVFGKATPIAANRGQALQLPDQAQAVVTYHPSFLLRVPDEAAKPKAYAEFVEDLRFAWSLAA</sequence>
<proteinExistence type="inferred from homology"/>
<dbReference type="NCBIfam" id="TIGR00758">
    <property type="entry name" value="UDG_fam4"/>
    <property type="match status" value="1"/>
</dbReference>
<keyword evidence="6" id="KW-0378">Hydrolase</keyword>
<dbReference type="EMBL" id="CP158375">
    <property type="protein sequence ID" value="XDO96051.1"/>
    <property type="molecule type" value="Genomic_DNA"/>
</dbReference>
<keyword evidence="7" id="KW-0408">Iron</keyword>
<feature type="domain" description="Uracil-DNA glycosylase-like" evidence="10">
    <location>
        <begin position="307"/>
        <end position="467"/>
    </location>
</feature>
<dbReference type="NCBIfam" id="TIGR03914">
    <property type="entry name" value="UDG_fam_dom"/>
    <property type="match status" value="1"/>
</dbReference>
<dbReference type="GO" id="GO:0097506">
    <property type="term" value="F:deaminated base DNA N-glycosylase activity"/>
    <property type="evidence" value="ECO:0007669"/>
    <property type="project" value="UniProtKB-ARBA"/>
</dbReference>
<evidence type="ECO:0000256" key="1">
    <source>
        <dbReference type="ARBA" id="ARBA00006521"/>
    </source>
</evidence>
<keyword evidence="9" id="KW-0234">DNA repair</keyword>
<evidence type="ECO:0000259" key="10">
    <source>
        <dbReference type="SMART" id="SM00986"/>
    </source>
</evidence>
<dbReference type="PANTHER" id="PTHR33693">
    <property type="entry name" value="TYPE-5 URACIL-DNA GLYCOSYLASE"/>
    <property type="match status" value="1"/>
</dbReference>
<dbReference type="RefSeq" id="WP_369058907.1">
    <property type="nucleotide sequence ID" value="NZ_CP158375.1"/>
</dbReference>
<dbReference type="Gene3D" id="3.40.470.10">
    <property type="entry name" value="Uracil-DNA glycosylase-like domain"/>
    <property type="match status" value="1"/>
</dbReference>
<dbReference type="SMART" id="SM00987">
    <property type="entry name" value="UreE_C"/>
    <property type="match status" value="1"/>
</dbReference>
<dbReference type="InterPro" id="IPR005273">
    <property type="entry name" value="Ura-DNA_glyco_family4"/>
</dbReference>
<dbReference type="CDD" id="cd10030">
    <property type="entry name" value="UDG-F4_TTUDGA_SPO1dp_like"/>
    <property type="match status" value="1"/>
</dbReference>
<name>A0AB39KRX6_9CAUL</name>
<reference evidence="11" key="1">
    <citation type="submission" date="2024-06" db="EMBL/GenBank/DDBJ databases">
        <title>Caulobacter inopinatus, sp. nov.</title>
        <authorList>
            <person name="Donachie S.P."/>
        </authorList>
    </citation>
    <scope>NUCLEOTIDE SEQUENCE</scope>
    <source>
        <strain evidence="11">73W</strain>
    </source>
</reference>
<keyword evidence="5" id="KW-0227">DNA damage</keyword>
<dbReference type="GO" id="GO:0006281">
    <property type="term" value="P:DNA repair"/>
    <property type="evidence" value="ECO:0007669"/>
    <property type="project" value="UniProtKB-KW"/>
</dbReference>